<reference evidence="1 2" key="1">
    <citation type="submission" date="2016-02" db="EMBL/GenBank/DDBJ databases">
        <title>Draft Genome for Tepidibacillus decaturensis nov. sp. Strain Z9, an Anaerobic, Moderately Thermophilic and Heterotrophic Bacterium from Deep Subsurface of the Illinois Basin, USA.</title>
        <authorList>
            <person name="Dong Y."/>
            <person name="Chang J.Y."/>
            <person name="Sanford R."/>
            <person name="Fouke B.W."/>
        </authorList>
    </citation>
    <scope>NUCLEOTIDE SEQUENCE [LARGE SCALE GENOMIC DNA]</scope>
    <source>
        <strain evidence="1 2">Z9</strain>
    </source>
</reference>
<evidence type="ECO:0000313" key="2">
    <source>
        <dbReference type="Proteomes" id="UP000070352"/>
    </source>
</evidence>
<organism evidence="1 2">
    <name type="scientific">Tepidibacillus decaturensis</name>
    <dbReference type="NCBI Taxonomy" id="1413211"/>
    <lineage>
        <taxon>Bacteria</taxon>
        <taxon>Bacillati</taxon>
        <taxon>Bacillota</taxon>
        <taxon>Bacilli</taxon>
        <taxon>Bacillales</taxon>
        <taxon>Bacillaceae</taxon>
        <taxon>Tepidibacillus</taxon>
    </lineage>
</organism>
<keyword evidence="2" id="KW-1185">Reference proteome</keyword>
<proteinExistence type="predicted"/>
<dbReference type="STRING" id="1413211.U473_00595"/>
<dbReference type="Proteomes" id="UP000070352">
    <property type="component" value="Unassembled WGS sequence"/>
</dbReference>
<name>A0A135L133_9BACI</name>
<sequence length="67" mass="7765">MIAAGWFAGLTQEYIRQRVKDFENLAEDIFSLKGFRNNKVTRKEKTILIRLLSLNQTMPSIGHLRVS</sequence>
<gene>
    <name evidence="1" type="ORF">U473_00595</name>
</gene>
<protein>
    <submittedName>
        <fullName evidence="1">Uncharacterized protein</fullName>
    </submittedName>
</protein>
<dbReference type="AlphaFoldDB" id="A0A135L133"/>
<dbReference type="EMBL" id="LSKU01000001">
    <property type="protein sequence ID" value="KXG42708.1"/>
    <property type="molecule type" value="Genomic_DNA"/>
</dbReference>
<evidence type="ECO:0000313" key="1">
    <source>
        <dbReference type="EMBL" id="KXG42708.1"/>
    </source>
</evidence>
<accession>A0A135L133</accession>
<comment type="caution">
    <text evidence="1">The sequence shown here is derived from an EMBL/GenBank/DDBJ whole genome shotgun (WGS) entry which is preliminary data.</text>
</comment>